<reference evidence="3" key="1">
    <citation type="journal article" date="2019" name="Int. J. Syst. Evol. Microbiol.">
        <title>The Global Catalogue of Microorganisms (GCM) 10K type strain sequencing project: providing services to taxonomists for standard genome sequencing and annotation.</title>
        <authorList>
            <consortium name="The Broad Institute Genomics Platform"/>
            <consortium name="The Broad Institute Genome Sequencing Center for Infectious Disease"/>
            <person name="Wu L."/>
            <person name="Ma J."/>
        </authorList>
    </citation>
    <scope>NUCLEOTIDE SEQUENCE [LARGE SCALE GENOMIC DNA]</scope>
    <source>
        <strain evidence="3">KCTC 22814</strain>
    </source>
</reference>
<evidence type="ECO:0000313" key="3">
    <source>
        <dbReference type="Proteomes" id="UP001597525"/>
    </source>
</evidence>
<keyword evidence="3" id="KW-1185">Reference proteome</keyword>
<evidence type="ECO:0000313" key="2">
    <source>
        <dbReference type="EMBL" id="MFD2968666.1"/>
    </source>
</evidence>
<evidence type="ECO:0000259" key="1">
    <source>
        <dbReference type="Pfam" id="PF07566"/>
    </source>
</evidence>
<sequence>MLESKLFMVLLGCKPEGRFTEQHDIFFGIGDELGQLKPAMVNFWPEADGKLHVDAWREVCVVEGYSISVLPREAAPTSKWKLFFVNLGGYRGQDFEEYHYKQLVVAEDVAGATKAAKGSSFFKDYISPHIDDKYGLDVDDVFSVEDALPKAMRERFKLLIEEKESAGRPDEVHVGYLKFSKLAAEY</sequence>
<name>A0ABW6BKZ0_9SPHI</name>
<gene>
    <name evidence="2" type="ORF">ACFS7Y_14795</name>
</gene>
<protein>
    <submittedName>
        <fullName evidence="2">DUF1543 domain-containing protein</fullName>
    </submittedName>
</protein>
<proteinExistence type="predicted"/>
<dbReference type="Gene3D" id="3.10.20.10">
    <property type="match status" value="2"/>
</dbReference>
<dbReference type="EMBL" id="JBHUPB010000009">
    <property type="protein sequence ID" value="MFD2968666.1"/>
    <property type="molecule type" value="Genomic_DNA"/>
</dbReference>
<dbReference type="RefSeq" id="WP_320185331.1">
    <property type="nucleotide sequence ID" value="NZ_CP138332.1"/>
</dbReference>
<dbReference type="InterPro" id="IPR011440">
    <property type="entry name" value="DUF1543"/>
</dbReference>
<organism evidence="2 3">
    <name type="scientific">Sphingobacterium bambusae</name>
    <dbReference type="NCBI Taxonomy" id="662858"/>
    <lineage>
        <taxon>Bacteria</taxon>
        <taxon>Pseudomonadati</taxon>
        <taxon>Bacteroidota</taxon>
        <taxon>Sphingobacteriia</taxon>
        <taxon>Sphingobacteriales</taxon>
        <taxon>Sphingobacteriaceae</taxon>
        <taxon>Sphingobacterium</taxon>
    </lineage>
</organism>
<feature type="domain" description="DUF1543" evidence="1">
    <location>
        <begin position="19"/>
        <end position="69"/>
    </location>
</feature>
<dbReference type="Proteomes" id="UP001597525">
    <property type="component" value="Unassembled WGS sequence"/>
</dbReference>
<comment type="caution">
    <text evidence="2">The sequence shown here is derived from an EMBL/GenBank/DDBJ whole genome shotgun (WGS) entry which is preliminary data.</text>
</comment>
<accession>A0ABW6BKZ0</accession>
<dbReference type="Pfam" id="PF07566">
    <property type="entry name" value="DUF1543"/>
    <property type="match status" value="1"/>
</dbReference>